<dbReference type="PROSITE" id="PS50222">
    <property type="entry name" value="EF_HAND_2"/>
    <property type="match status" value="1"/>
</dbReference>
<keyword evidence="2" id="KW-0343">GTPase activation</keyword>
<sequence>MWLKPEEVLLKNALKLWVLERSNQYFVLQRRRGYGEEGGGGLAGLLVGTLDAVLDSTSKVAPFRILHQTPDSQVYWSIACGASREEITEHWDWLENNVMNTLSVFDSNEDITSFVQGKIRGLIAEEGKGSFVKEEDPEKFREGLMKFERCFGLPEQEKLVTYYSCSYWKGRVPCQGWLYLSTNFLSFYSFLLGAEIKLIISWDEISKLEKTSNVILTESIHVCSRGEDHYFSMFLHINETFLLMEQLANYAVRRLFDKETFENDLVLHDPLQITKRGLESRAHSEQFSAFFRLPKEETLKEVHECFLWVPFTHYNTHGKMCISENYICFASQDGSLCSVIIPLREVIAVDKADPANRGVSISTKGKRAFRFTEVKDFEQLVTKLQIKCNATSNPQHIISTEVTVQLILISYYLLLGIRFSSLTNSLHIVVSLKEKMKEQSWNILFVERGHGVSMFRTKKTRDLVVRGIPEALRGELWLLFSGAVNDMASNPGYYPELVEKSLGTCTLATDEIERDLRRSLPEHPAFQSDTGISALRRVLTAYAYRNPQIGYCQAMNILTSVLLLYAKEEEAFWLLVAVCERMLPDYFNRRIIGALVDQAVFEELIRVHLPQLTDHMTDMTFFSSVSLSWFLTLFISVLPIESAVNVVDCFFYDGIKAILQLGLAVLEYNMEKLLTCKDDAEAVTVLNRFFDSVTNKDSPLPPAVQQGTSLSDTKSDHPKVDITDLIRESNERYGDIRYEDVESMRCRNRLYVIQTLEATTKQNVCNVFTFSLQKEHFLSCYWNVNSPVLRHHDASLPYLEQYRIDCQQFRVLCHLLSPWSHCANRDSLALWTFRLMDESSDGLINFKQFACVLGYSCFALHPSCKLLVLVCSLFFSFSFCQIGKGKVDIQAYLKQWQDELLKKEENIRDLPRMNQSQFIQFSKTLYNLFHGDPEEELLYRAIAVVTSLLLKMEEVGRRLQGPMSPVKSPVAITEVSAESLQKGPEEGSSKQTEGGRAQSLKGNHEWSFAFEQILASLLNEPAFVRFFEKPQEIKAKIESAKNLQLKARTRV</sequence>
<evidence type="ECO:0000256" key="2">
    <source>
        <dbReference type="ARBA" id="ARBA00022468"/>
    </source>
</evidence>
<feature type="region of interest" description="Disordered" evidence="6">
    <location>
        <begin position="697"/>
        <end position="717"/>
    </location>
</feature>
<dbReference type="Gene3D" id="1.10.8.270">
    <property type="entry name" value="putative rabgap domain of human tbc1 domain family member 14 like domains"/>
    <property type="match status" value="1"/>
</dbReference>
<dbReference type="InterPro" id="IPR011993">
    <property type="entry name" value="PH-like_dom_sf"/>
</dbReference>
<dbReference type="GO" id="GO:0005096">
    <property type="term" value="F:GTPase activator activity"/>
    <property type="evidence" value="ECO:0007669"/>
    <property type="project" value="UniProtKB-KW"/>
</dbReference>
<reference evidence="9" key="1">
    <citation type="submission" date="2025-08" db="UniProtKB">
        <authorList>
            <consortium name="Ensembl"/>
        </authorList>
    </citation>
    <scope>IDENTIFICATION</scope>
</reference>
<dbReference type="PANTHER" id="PTHR47666:SF4">
    <property type="entry name" value="TBC1 DOMAIN FAMILY MEMBER 8B"/>
    <property type="match status" value="1"/>
</dbReference>
<dbReference type="InterPro" id="IPR002048">
    <property type="entry name" value="EF_hand_dom"/>
</dbReference>
<organism evidence="9 10">
    <name type="scientific">Anser cygnoides</name>
    <name type="common">Swan goose</name>
    <dbReference type="NCBI Taxonomy" id="8845"/>
    <lineage>
        <taxon>Eukaryota</taxon>
        <taxon>Metazoa</taxon>
        <taxon>Chordata</taxon>
        <taxon>Craniata</taxon>
        <taxon>Vertebrata</taxon>
        <taxon>Euteleostomi</taxon>
        <taxon>Archelosauria</taxon>
        <taxon>Archosauria</taxon>
        <taxon>Dinosauria</taxon>
        <taxon>Saurischia</taxon>
        <taxon>Theropoda</taxon>
        <taxon>Coelurosauria</taxon>
        <taxon>Aves</taxon>
        <taxon>Neognathae</taxon>
        <taxon>Galloanserae</taxon>
        <taxon>Anseriformes</taxon>
        <taxon>Anatidae</taxon>
        <taxon>Anserinae</taxon>
        <taxon>Anser</taxon>
    </lineage>
</organism>
<dbReference type="FunFam" id="1.10.472.80:FF:000023">
    <property type="entry name" value="TBC1 domain family member 8B"/>
    <property type="match status" value="1"/>
</dbReference>
<accession>A0A8B9D694</accession>
<dbReference type="CDD" id="cd13350">
    <property type="entry name" value="PH-GRAM1_TBC1D8B"/>
    <property type="match status" value="1"/>
</dbReference>
<comment type="subcellular location">
    <subcellularLocation>
        <location evidence="1">Cytoplasm</location>
        <location evidence="1">Cytosol</location>
    </subcellularLocation>
</comment>
<evidence type="ECO:0000256" key="6">
    <source>
        <dbReference type="SAM" id="MobiDB-lite"/>
    </source>
</evidence>
<dbReference type="PROSITE" id="PS50086">
    <property type="entry name" value="TBC_RABGAP"/>
    <property type="match status" value="1"/>
</dbReference>
<reference evidence="9" key="2">
    <citation type="submission" date="2025-09" db="UniProtKB">
        <authorList>
            <consortium name="Ensembl"/>
        </authorList>
    </citation>
    <scope>IDENTIFICATION</scope>
</reference>
<keyword evidence="4" id="KW-0677">Repeat</keyword>
<keyword evidence="3" id="KW-0963">Cytoplasm</keyword>
<feature type="region of interest" description="Disordered" evidence="6">
    <location>
        <begin position="977"/>
        <end position="998"/>
    </location>
</feature>
<evidence type="ECO:0000256" key="5">
    <source>
        <dbReference type="ARBA" id="ARBA00067411"/>
    </source>
</evidence>
<dbReference type="GO" id="GO:0005829">
    <property type="term" value="C:cytosol"/>
    <property type="evidence" value="ECO:0007669"/>
    <property type="project" value="UniProtKB-SubCell"/>
</dbReference>
<dbReference type="SMART" id="SM00568">
    <property type="entry name" value="GRAM"/>
    <property type="match status" value="2"/>
</dbReference>
<feature type="domain" description="EF-hand" evidence="8">
    <location>
        <begin position="824"/>
        <end position="859"/>
    </location>
</feature>
<proteinExistence type="predicted"/>
<dbReference type="Gene3D" id="1.10.472.80">
    <property type="entry name" value="Ypt/Rab-GAP domain of gyp1p, domain 3"/>
    <property type="match status" value="1"/>
</dbReference>
<evidence type="ECO:0000256" key="1">
    <source>
        <dbReference type="ARBA" id="ARBA00004514"/>
    </source>
</evidence>
<feature type="domain" description="Rab-GAP TBC" evidence="7">
    <location>
        <begin position="467"/>
        <end position="654"/>
    </location>
</feature>
<evidence type="ECO:0000313" key="10">
    <source>
        <dbReference type="Proteomes" id="UP000694521"/>
    </source>
</evidence>
<dbReference type="FunFam" id="1.10.8.270:FF:000002">
    <property type="entry name" value="TBC1 domain family member 9B"/>
    <property type="match status" value="1"/>
</dbReference>
<evidence type="ECO:0000259" key="8">
    <source>
        <dbReference type="PROSITE" id="PS50222"/>
    </source>
</evidence>
<dbReference type="FunFam" id="2.30.29.30:FF:000185">
    <property type="entry name" value="TBC1 domain family member 8B"/>
    <property type="match status" value="1"/>
</dbReference>
<keyword evidence="10" id="KW-1185">Reference proteome</keyword>
<dbReference type="SMART" id="SM00164">
    <property type="entry name" value="TBC"/>
    <property type="match status" value="1"/>
</dbReference>
<evidence type="ECO:0000256" key="3">
    <source>
        <dbReference type="ARBA" id="ARBA00022490"/>
    </source>
</evidence>
<dbReference type="InterPro" id="IPR036012">
    <property type="entry name" value="TBC1D8B_PH-GRAM1"/>
</dbReference>
<name>A0A8B9D694_ANSCY</name>
<dbReference type="InterPro" id="IPR036015">
    <property type="entry name" value="TBC1D8B_PH-GRAM2"/>
</dbReference>
<dbReference type="InterPro" id="IPR000195">
    <property type="entry name" value="Rab-GAP-TBC_dom"/>
</dbReference>
<dbReference type="Pfam" id="PF02893">
    <property type="entry name" value="GRAM"/>
    <property type="match status" value="2"/>
</dbReference>
<evidence type="ECO:0000259" key="7">
    <source>
        <dbReference type="PROSITE" id="PS50086"/>
    </source>
</evidence>
<dbReference type="Ensembl" id="ENSACDT00005001867.1">
    <property type="protein sequence ID" value="ENSACDP00005001598.1"/>
    <property type="gene ID" value="ENSACDG00005001086.1"/>
</dbReference>
<dbReference type="GO" id="GO:0003094">
    <property type="term" value="P:glomerular filtration"/>
    <property type="evidence" value="ECO:0007669"/>
    <property type="project" value="UniProtKB-ARBA"/>
</dbReference>
<dbReference type="CDD" id="cd13352">
    <property type="entry name" value="PH-GRAM2_TBC1D8B"/>
    <property type="match status" value="1"/>
</dbReference>
<dbReference type="SUPFAM" id="SSF47923">
    <property type="entry name" value="Ypt/Rab-GAP domain of gyp1p"/>
    <property type="match status" value="2"/>
</dbReference>
<dbReference type="Gene3D" id="2.30.29.30">
    <property type="entry name" value="Pleckstrin-homology domain (PH domain)/Phosphotyrosine-binding domain (PTB)"/>
    <property type="match status" value="2"/>
</dbReference>
<dbReference type="PANTHER" id="PTHR47666">
    <property type="entry name" value="PROTEIN VASCULAR ASSOCIATED DEATH 1, CHLOROPLASTIC"/>
    <property type="match status" value="1"/>
</dbReference>
<protein>
    <recommendedName>
        <fullName evidence="5">TBC1 domain family member 8B</fullName>
    </recommendedName>
</protein>
<dbReference type="GO" id="GO:0005509">
    <property type="term" value="F:calcium ion binding"/>
    <property type="evidence" value="ECO:0007669"/>
    <property type="project" value="InterPro"/>
</dbReference>
<dbReference type="Proteomes" id="UP000694521">
    <property type="component" value="Unplaced"/>
</dbReference>
<dbReference type="AlphaFoldDB" id="A0A8B9D694"/>
<evidence type="ECO:0000256" key="4">
    <source>
        <dbReference type="ARBA" id="ARBA00022737"/>
    </source>
</evidence>
<dbReference type="FunFam" id="2.30.29.30:FF:000013">
    <property type="entry name" value="Putative TBC1 domain family member 8B"/>
    <property type="match status" value="1"/>
</dbReference>
<evidence type="ECO:0000313" key="9">
    <source>
        <dbReference type="Ensembl" id="ENSACDP00005001598.1"/>
    </source>
</evidence>
<dbReference type="Pfam" id="PF00566">
    <property type="entry name" value="RabGAP-TBC"/>
    <property type="match status" value="1"/>
</dbReference>
<dbReference type="InterPro" id="IPR035969">
    <property type="entry name" value="Rab-GAP_TBC_sf"/>
</dbReference>
<dbReference type="Gene3D" id="1.10.10.750">
    <property type="entry name" value="Ypt/Rab-GAP domain of gyp1p, domain 1"/>
    <property type="match status" value="1"/>
</dbReference>
<dbReference type="InterPro" id="IPR004182">
    <property type="entry name" value="GRAM"/>
</dbReference>